<keyword evidence="3" id="KW-1185">Reference proteome</keyword>
<name>A0ABT4VFS2_9HELI</name>
<organism evidence="2 3">
    <name type="scientific">Helicobacter ibis</name>
    <dbReference type="NCBI Taxonomy" id="2962633"/>
    <lineage>
        <taxon>Bacteria</taxon>
        <taxon>Pseudomonadati</taxon>
        <taxon>Campylobacterota</taxon>
        <taxon>Epsilonproteobacteria</taxon>
        <taxon>Campylobacterales</taxon>
        <taxon>Helicobacteraceae</taxon>
        <taxon>Helicobacter</taxon>
    </lineage>
</organism>
<evidence type="ECO:0000313" key="2">
    <source>
        <dbReference type="EMBL" id="MDA3969559.1"/>
    </source>
</evidence>
<evidence type="ECO:0000259" key="1">
    <source>
        <dbReference type="Pfam" id="PF00551"/>
    </source>
</evidence>
<dbReference type="RefSeq" id="WP_271021919.1">
    <property type="nucleotide sequence ID" value="NZ_JAQHXR010000005.1"/>
</dbReference>
<dbReference type="EMBL" id="JAQHXR010000005">
    <property type="protein sequence ID" value="MDA3969559.1"/>
    <property type="molecule type" value="Genomic_DNA"/>
</dbReference>
<feature type="domain" description="Formyl transferase N-terminal" evidence="1">
    <location>
        <begin position="78"/>
        <end position="168"/>
    </location>
</feature>
<reference evidence="2 3" key="1">
    <citation type="submission" date="2023-01" db="EMBL/GenBank/DDBJ databases">
        <title>Description of Helicobacter ibis sp. nov. isolated from faecal droppings of black-faced ibis (Theristicus melanopis).</title>
        <authorList>
            <person name="Lopez-Cantillo M."/>
            <person name="Vidal-Veuthey B."/>
            <person name="Mella A."/>
            <person name="De La Haba R."/>
            <person name="Collado L."/>
        </authorList>
    </citation>
    <scope>NUCLEOTIDE SEQUENCE [LARGE SCALE GENOMIC DNA]</scope>
    <source>
        <strain evidence="2 3">A82</strain>
    </source>
</reference>
<dbReference type="InterPro" id="IPR002376">
    <property type="entry name" value="Formyl_transf_N"/>
</dbReference>
<dbReference type="Pfam" id="PF00551">
    <property type="entry name" value="Formyl_trans_N"/>
    <property type="match status" value="1"/>
</dbReference>
<dbReference type="Gene3D" id="3.40.50.12230">
    <property type="match status" value="1"/>
</dbReference>
<proteinExistence type="predicted"/>
<dbReference type="Proteomes" id="UP001210261">
    <property type="component" value="Unassembled WGS sequence"/>
</dbReference>
<dbReference type="PANTHER" id="PTHR11138">
    <property type="entry name" value="METHIONYL-TRNA FORMYLTRANSFERASE"/>
    <property type="match status" value="1"/>
</dbReference>
<sequence>MKFDKICIIGSGNLALKTMKLLYEKYKLPKEKIFALSQNEPKLSLFSNFCKKQNINYQNIINKNQLENIFMQIDSKTLVVSANNYFIFTKKILDKHNLTIINYHNSLLPKYKGSNAALWCIYNNEEKSGITWHMVNENIDSGEILVQKEIILNKNHTFLSLTQEQLELGVLTLESILQDLLNEKLKGTPMTGSGSFYYKSQLPNDGLFDSNWDLEHRSRFLRAFDCGKSGLLKPARAIINNKEIEITKYNENFMPQEIQ</sequence>
<comment type="caution">
    <text evidence="2">The sequence shown here is derived from an EMBL/GenBank/DDBJ whole genome shotgun (WGS) entry which is preliminary data.</text>
</comment>
<dbReference type="PANTHER" id="PTHR11138:SF5">
    <property type="entry name" value="METHIONYL-TRNA FORMYLTRANSFERASE, MITOCHONDRIAL"/>
    <property type="match status" value="1"/>
</dbReference>
<dbReference type="InterPro" id="IPR036477">
    <property type="entry name" value="Formyl_transf_N_sf"/>
</dbReference>
<evidence type="ECO:0000313" key="3">
    <source>
        <dbReference type="Proteomes" id="UP001210261"/>
    </source>
</evidence>
<dbReference type="CDD" id="cd08369">
    <property type="entry name" value="FMT_core"/>
    <property type="match status" value="1"/>
</dbReference>
<dbReference type="SUPFAM" id="SSF53328">
    <property type="entry name" value="Formyltransferase"/>
    <property type="match status" value="1"/>
</dbReference>
<gene>
    <name evidence="2" type="ORF">PF021_07750</name>
</gene>
<accession>A0ABT4VFS2</accession>
<protein>
    <submittedName>
        <fullName evidence="2">Formyltransferase family protein</fullName>
    </submittedName>
</protein>